<feature type="domain" description="Glycosyl transferase family 1" evidence="2">
    <location>
        <begin position="253"/>
        <end position="398"/>
    </location>
</feature>
<evidence type="ECO:0000313" key="4">
    <source>
        <dbReference type="Proteomes" id="UP000027590"/>
    </source>
</evidence>
<dbReference type="PANTHER" id="PTHR46401">
    <property type="entry name" value="GLYCOSYLTRANSFERASE WBBK-RELATED"/>
    <property type="match status" value="1"/>
</dbReference>
<sequence length="428" mass="48317">MLSSIRICIDGMNLALSKGTGVATYGATLAQLFFEAKNPVDLLYGQDMPLAVSSGDIAKVLCEGIVGNYKSPRPRFYDKKWWIENSYHIFGHSAEKIFLDSDAVSSFPPCQNLYNIPALFRAAHGFFRTTGMFVKVKPPGPIDIMHWTYPVPIRMVGVKNIYTIHDLVPLIYPRMTLDKTKTYEKMIKTIVSTSDGICTVSENSKKDVEKLFPDSMGKVFNTYQAHLIKEDNVENNFYEIRKHIAGMDFLEYSEYYIYYGQIEPKKNTARLIEAFLDSNSRRKLLLVGSTGWKNADVMAILRKGLELGRVIHIPYLPSKYLFALLRNARALLFPSLIEGFGLPLLEAFTLGTPVLTSNMGALQEVAGNAAMLVNPFNVSSIRDAIDLLDISDALCLELSMKGKERSDFFSIAAYRNRLEQFYEVILRK</sequence>
<keyword evidence="1 3" id="KW-0808">Transferase</keyword>
<accession>A0A7U7G6F2</accession>
<dbReference type="Pfam" id="PF00534">
    <property type="entry name" value="Glycos_transf_1"/>
    <property type="match status" value="1"/>
</dbReference>
<protein>
    <submittedName>
        <fullName evidence="3">Glycosyl transferase, group 1</fullName>
    </submittedName>
</protein>
<dbReference type="CDD" id="cd03809">
    <property type="entry name" value="GT4_MtfB-like"/>
    <property type="match status" value="1"/>
</dbReference>
<organism evidence="3 4">
    <name type="scientific">Parasaccharibacter apium</name>
    <dbReference type="NCBI Taxonomy" id="1510841"/>
    <lineage>
        <taxon>Bacteria</taxon>
        <taxon>Pseudomonadati</taxon>
        <taxon>Pseudomonadota</taxon>
        <taxon>Alphaproteobacteria</taxon>
        <taxon>Acetobacterales</taxon>
        <taxon>Acetobacteraceae</taxon>
        <taxon>Parasaccharibacter</taxon>
    </lineage>
</organism>
<dbReference type="EMBL" id="CBLY010000006">
    <property type="protein sequence ID" value="CDG33900.1"/>
    <property type="molecule type" value="Genomic_DNA"/>
</dbReference>
<evidence type="ECO:0000256" key="1">
    <source>
        <dbReference type="ARBA" id="ARBA00022679"/>
    </source>
</evidence>
<evidence type="ECO:0000259" key="2">
    <source>
        <dbReference type="Pfam" id="PF00534"/>
    </source>
</evidence>
<proteinExistence type="predicted"/>
<dbReference type="PANTHER" id="PTHR46401:SF2">
    <property type="entry name" value="GLYCOSYLTRANSFERASE WBBK-RELATED"/>
    <property type="match status" value="1"/>
</dbReference>
<dbReference type="InterPro" id="IPR001296">
    <property type="entry name" value="Glyco_trans_1"/>
</dbReference>
<dbReference type="AlphaFoldDB" id="A0A7U7G6F2"/>
<evidence type="ECO:0000313" key="3">
    <source>
        <dbReference type="EMBL" id="CDG33900.1"/>
    </source>
</evidence>
<dbReference type="Proteomes" id="UP000027590">
    <property type="component" value="Unassembled WGS sequence"/>
</dbReference>
<dbReference type="SUPFAM" id="SSF53756">
    <property type="entry name" value="UDP-Glycosyltransferase/glycogen phosphorylase"/>
    <property type="match status" value="1"/>
</dbReference>
<reference evidence="3 4" key="1">
    <citation type="journal article" date="2014" name="Genome Biol. Evol.">
        <title>Acetic acid bacteria genomes reveal functional traits for adaptation to life in insect guts.</title>
        <authorList>
            <person name="Chouaia B."/>
            <person name="Gaiarsa S."/>
            <person name="Crotti E."/>
            <person name="Comandatore F."/>
            <person name="Degli Esposti M."/>
            <person name="Ricci I."/>
            <person name="Alma A."/>
            <person name="Favia G."/>
            <person name="Bandi C."/>
            <person name="Daffonchio D."/>
        </authorList>
    </citation>
    <scope>NUCLEOTIDE SEQUENCE [LARGE SCALE GENOMIC DNA]</scope>
    <source>
        <strain evidence="4">AM169</strain>
    </source>
</reference>
<comment type="caution">
    <text evidence="3">The sequence shown here is derived from an EMBL/GenBank/DDBJ whole genome shotgun (WGS) entry which is preliminary data.</text>
</comment>
<dbReference type="GO" id="GO:0016757">
    <property type="term" value="F:glycosyltransferase activity"/>
    <property type="evidence" value="ECO:0007669"/>
    <property type="project" value="InterPro"/>
</dbReference>
<name>A0A7U7G6F2_9PROT</name>
<dbReference type="Gene3D" id="3.40.50.2000">
    <property type="entry name" value="Glycogen Phosphorylase B"/>
    <property type="match status" value="2"/>
</dbReference>
<gene>
    <name evidence="3" type="ORF">SACS_1162</name>
</gene>
<reference evidence="3 4" key="2">
    <citation type="journal article" date="2014" name="PLoS ONE">
        <title>Evolution of mitochondria reconstructed from the energy metabolism of living bacteria.</title>
        <authorList>
            <person name="Degli Esposti M."/>
            <person name="Chouaia B."/>
            <person name="Comandatore F."/>
            <person name="Crotti E."/>
            <person name="Sassera D."/>
            <person name="Lievens P.M."/>
            <person name="Daffonchio D."/>
            <person name="Bandi C."/>
        </authorList>
    </citation>
    <scope>NUCLEOTIDE SEQUENCE [LARGE SCALE GENOMIC DNA]</scope>
    <source>
        <strain evidence="4">AM169</strain>
    </source>
</reference>